<evidence type="ECO:0000256" key="1">
    <source>
        <dbReference type="ARBA" id="ARBA00001970"/>
    </source>
</evidence>
<dbReference type="SMART" id="SM00867">
    <property type="entry name" value="YceI"/>
    <property type="match status" value="1"/>
</dbReference>
<sequence length="402" mass="42835">MPLANSPTTYGGVTKFLHWLTALLIFTVIPLGIVAYDMPYDTPEDLARKAQLFSLHKTVGVSILLTALVRIAWALTQPKPTPLHPERRLETLAAETVHWLLYGSLVLVPLTGWIQHSATTGFAPIWWPFGQSLPFVPKDDDVAGTFAALHTIFERVLVVSLLLHIAGAIKHAVIDRDATLRRMLPGRVQVSAPVHPHRLATPITAALAVWALAIGIGGGLGLFAAKAQAVQVAELQEVVSDWQVTEGEIALTVTQFGSPVTGRFADWTAAITFDDPDAPGPAGDVTVEIAIGSLTLGSVTDQAMGPDFFDATAHPTATYAAELFKVTDGYEARGTLTLKGTSLPVSFPFSLAFAEDGTATMSAQLTLQRLDFGIGANMGDESALKFPVEVALSLTASRPASE</sequence>
<feature type="transmembrane region" description="Helical" evidence="13">
    <location>
        <begin position="58"/>
        <end position="76"/>
    </location>
</feature>
<evidence type="ECO:0000256" key="12">
    <source>
        <dbReference type="ARBA" id="ARBA00037975"/>
    </source>
</evidence>
<evidence type="ECO:0000256" key="8">
    <source>
        <dbReference type="ARBA" id="ARBA00022982"/>
    </source>
</evidence>
<dbReference type="EMBL" id="AQQZ01000001">
    <property type="protein sequence ID" value="KNG95307.1"/>
    <property type="molecule type" value="Genomic_DNA"/>
</dbReference>
<comment type="similarity">
    <text evidence="12">Belongs to the cytochrome b561 family.</text>
</comment>
<evidence type="ECO:0000313" key="15">
    <source>
        <dbReference type="EMBL" id="KNG95307.1"/>
    </source>
</evidence>
<name>A0A0L1JUD9_9RHOB</name>
<accession>A0A0L1JUD9</accession>
<dbReference type="SUPFAM" id="SSF81342">
    <property type="entry name" value="Transmembrane di-heme cytochromes"/>
    <property type="match status" value="1"/>
</dbReference>
<gene>
    <name evidence="15" type="ORF">ATO11_01365</name>
</gene>
<dbReference type="Gene3D" id="2.40.128.110">
    <property type="entry name" value="Lipid/polyisoprenoid-binding, YceI-like"/>
    <property type="match status" value="1"/>
</dbReference>
<dbReference type="GO" id="GO:0046872">
    <property type="term" value="F:metal ion binding"/>
    <property type="evidence" value="ECO:0007669"/>
    <property type="project" value="UniProtKB-KW"/>
</dbReference>
<evidence type="ECO:0000256" key="10">
    <source>
        <dbReference type="ARBA" id="ARBA00023004"/>
    </source>
</evidence>
<keyword evidence="7" id="KW-0479">Metal-binding</keyword>
<dbReference type="GO" id="GO:0005886">
    <property type="term" value="C:plasma membrane"/>
    <property type="evidence" value="ECO:0007669"/>
    <property type="project" value="UniProtKB-SubCell"/>
</dbReference>
<comment type="cofactor">
    <cofactor evidence="1">
        <name>heme b</name>
        <dbReference type="ChEBI" id="CHEBI:60344"/>
    </cofactor>
</comment>
<comment type="subcellular location">
    <subcellularLocation>
        <location evidence="2">Cell membrane</location>
        <topology evidence="2">Multi-pass membrane protein</topology>
    </subcellularLocation>
</comment>
<dbReference type="OrthoDB" id="1247465at2"/>
<dbReference type="InterPro" id="IPR007372">
    <property type="entry name" value="Lipid/polyisoprenoid-bd_YceI"/>
</dbReference>
<dbReference type="GO" id="GO:0009055">
    <property type="term" value="F:electron transfer activity"/>
    <property type="evidence" value="ECO:0007669"/>
    <property type="project" value="InterPro"/>
</dbReference>
<dbReference type="InterPro" id="IPR036761">
    <property type="entry name" value="TTHA0802/YceI-like_sf"/>
</dbReference>
<evidence type="ECO:0000256" key="5">
    <source>
        <dbReference type="ARBA" id="ARBA00022617"/>
    </source>
</evidence>
<evidence type="ECO:0000313" key="16">
    <source>
        <dbReference type="Proteomes" id="UP000036938"/>
    </source>
</evidence>
<evidence type="ECO:0000256" key="2">
    <source>
        <dbReference type="ARBA" id="ARBA00004651"/>
    </source>
</evidence>
<keyword evidence="6 13" id="KW-0812">Transmembrane</keyword>
<evidence type="ECO:0000256" key="3">
    <source>
        <dbReference type="ARBA" id="ARBA00022448"/>
    </source>
</evidence>
<dbReference type="AlphaFoldDB" id="A0A0L1JUD9"/>
<dbReference type="PATRIC" id="fig|1317121.7.peg.272"/>
<keyword evidence="10" id="KW-0408">Iron</keyword>
<evidence type="ECO:0000256" key="13">
    <source>
        <dbReference type="SAM" id="Phobius"/>
    </source>
</evidence>
<dbReference type="InterPro" id="IPR052168">
    <property type="entry name" value="Cytochrome_b561_oxidase"/>
</dbReference>
<dbReference type="GO" id="GO:0020037">
    <property type="term" value="F:heme binding"/>
    <property type="evidence" value="ECO:0007669"/>
    <property type="project" value="TreeGrafter"/>
</dbReference>
<dbReference type="GO" id="GO:0022904">
    <property type="term" value="P:respiratory electron transport chain"/>
    <property type="evidence" value="ECO:0007669"/>
    <property type="project" value="InterPro"/>
</dbReference>
<keyword evidence="3" id="KW-0813">Transport</keyword>
<keyword evidence="16" id="KW-1185">Reference proteome</keyword>
<evidence type="ECO:0000256" key="6">
    <source>
        <dbReference type="ARBA" id="ARBA00022692"/>
    </source>
</evidence>
<reference evidence="15 16" key="1">
    <citation type="journal article" date="2015" name="Int. J. Syst. Evol. Microbiol.">
        <title>Aestuariivita atlantica sp. nov., isolated from deep sea sediment of the Atlantic Ocean.</title>
        <authorList>
            <person name="Li G."/>
            <person name="Lai Q."/>
            <person name="Du Y."/>
            <person name="Liu X."/>
            <person name="Sun F."/>
            <person name="Shao Z."/>
        </authorList>
    </citation>
    <scope>NUCLEOTIDE SEQUENCE [LARGE SCALE GENOMIC DNA]</scope>
    <source>
        <strain evidence="15 16">22II-S11-z3</strain>
    </source>
</reference>
<dbReference type="Proteomes" id="UP000036938">
    <property type="component" value="Unassembled WGS sequence"/>
</dbReference>
<evidence type="ECO:0000256" key="9">
    <source>
        <dbReference type="ARBA" id="ARBA00022989"/>
    </source>
</evidence>
<feature type="transmembrane region" description="Helical" evidence="13">
    <location>
        <begin position="203"/>
        <end position="225"/>
    </location>
</feature>
<feature type="transmembrane region" description="Helical" evidence="13">
    <location>
        <begin position="96"/>
        <end position="114"/>
    </location>
</feature>
<dbReference type="STRING" id="1317121.ATO11_01365"/>
<protein>
    <submittedName>
        <fullName evidence="15">Cytochrome</fullName>
    </submittedName>
</protein>
<keyword evidence="8" id="KW-0249">Electron transport</keyword>
<proteinExistence type="inferred from homology"/>
<keyword evidence="9 13" id="KW-1133">Transmembrane helix</keyword>
<evidence type="ECO:0000256" key="4">
    <source>
        <dbReference type="ARBA" id="ARBA00022475"/>
    </source>
</evidence>
<dbReference type="SUPFAM" id="SSF101874">
    <property type="entry name" value="YceI-like"/>
    <property type="match status" value="1"/>
</dbReference>
<keyword evidence="4" id="KW-1003">Cell membrane</keyword>
<dbReference type="InterPro" id="IPR011577">
    <property type="entry name" value="Cyt_b561_bac/Ni-Hgenase"/>
</dbReference>
<dbReference type="PANTHER" id="PTHR30529:SF7">
    <property type="entry name" value="CYTOCHROME B561 BACTERIAL_NI-HYDROGENASE DOMAIN-CONTAINING PROTEIN"/>
    <property type="match status" value="1"/>
</dbReference>
<dbReference type="InterPro" id="IPR016174">
    <property type="entry name" value="Di-haem_cyt_TM"/>
</dbReference>
<feature type="transmembrane region" description="Helical" evidence="13">
    <location>
        <begin position="16"/>
        <end position="37"/>
    </location>
</feature>
<dbReference type="Gene3D" id="1.20.950.20">
    <property type="entry name" value="Transmembrane di-heme cytochromes, Chain C"/>
    <property type="match status" value="1"/>
</dbReference>
<evidence type="ECO:0000256" key="11">
    <source>
        <dbReference type="ARBA" id="ARBA00023136"/>
    </source>
</evidence>
<evidence type="ECO:0000259" key="14">
    <source>
        <dbReference type="SMART" id="SM00867"/>
    </source>
</evidence>
<keyword evidence="11 13" id="KW-0472">Membrane</keyword>
<comment type="caution">
    <text evidence="15">The sequence shown here is derived from an EMBL/GenBank/DDBJ whole genome shotgun (WGS) entry which is preliminary data.</text>
</comment>
<dbReference type="Pfam" id="PF04264">
    <property type="entry name" value="YceI"/>
    <property type="match status" value="1"/>
</dbReference>
<evidence type="ECO:0000256" key="7">
    <source>
        <dbReference type="ARBA" id="ARBA00022723"/>
    </source>
</evidence>
<dbReference type="PANTHER" id="PTHR30529">
    <property type="entry name" value="CYTOCHROME B561"/>
    <property type="match status" value="1"/>
</dbReference>
<feature type="domain" description="Lipid/polyisoprenoid-binding YceI-like" evidence="14">
    <location>
        <begin position="241"/>
        <end position="397"/>
    </location>
</feature>
<feature type="transmembrane region" description="Helical" evidence="13">
    <location>
        <begin position="156"/>
        <end position="174"/>
    </location>
</feature>
<dbReference type="Pfam" id="PF01292">
    <property type="entry name" value="Ni_hydr_CYTB"/>
    <property type="match status" value="1"/>
</dbReference>
<organism evidence="15 16">
    <name type="scientific">Pseudaestuariivita atlantica</name>
    <dbReference type="NCBI Taxonomy" id="1317121"/>
    <lineage>
        <taxon>Bacteria</taxon>
        <taxon>Pseudomonadati</taxon>
        <taxon>Pseudomonadota</taxon>
        <taxon>Alphaproteobacteria</taxon>
        <taxon>Rhodobacterales</taxon>
        <taxon>Paracoccaceae</taxon>
        <taxon>Pseudaestuariivita</taxon>
    </lineage>
</organism>
<keyword evidence="5" id="KW-0349">Heme</keyword>